<evidence type="ECO:0000256" key="6">
    <source>
        <dbReference type="ARBA" id="ARBA00022989"/>
    </source>
</evidence>
<keyword evidence="3" id="KW-1003">Cell membrane</keyword>
<dbReference type="GO" id="GO:0006865">
    <property type="term" value="P:amino acid transport"/>
    <property type="evidence" value="ECO:0007669"/>
    <property type="project" value="UniProtKB-KW"/>
</dbReference>
<dbReference type="GO" id="GO:0022857">
    <property type="term" value="F:transmembrane transporter activity"/>
    <property type="evidence" value="ECO:0007669"/>
    <property type="project" value="InterPro"/>
</dbReference>
<feature type="transmembrane region" description="Helical" evidence="8">
    <location>
        <begin position="94"/>
        <end position="118"/>
    </location>
</feature>
<dbReference type="PANTHER" id="PTHR30614:SF0">
    <property type="entry name" value="L-CYSTINE TRANSPORT SYSTEM PERMEASE PROTEIN TCYL"/>
    <property type="match status" value="1"/>
</dbReference>
<evidence type="ECO:0000313" key="10">
    <source>
        <dbReference type="EMBL" id="KST62085.1"/>
    </source>
</evidence>
<keyword evidence="6 8" id="KW-1133">Transmembrane helix</keyword>
<keyword evidence="5" id="KW-0029">Amino-acid transport</keyword>
<evidence type="ECO:0000259" key="9">
    <source>
        <dbReference type="PROSITE" id="PS50928"/>
    </source>
</evidence>
<dbReference type="NCBIfam" id="TIGR01726">
    <property type="entry name" value="HEQRo_perm_3TM"/>
    <property type="match status" value="1"/>
</dbReference>
<accession>A0A0V7ZC58</accession>
<feature type="transmembrane region" description="Helical" evidence="8">
    <location>
        <begin position="138"/>
        <end position="157"/>
    </location>
</feature>
<evidence type="ECO:0000256" key="2">
    <source>
        <dbReference type="ARBA" id="ARBA00022448"/>
    </source>
</evidence>
<evidence type="ECO:0000256" key="7">
    <source>
        <dbReference type="ARBA" id="ARBA00023136"/>
    </source>
</evidence>
<feature type="domain" description="ABC transmembrane type-1" evidence="9">
    <location>
        <begin position="59"/>
        <end position="249"/>
    </location>
</feature>
<evidence type="ECO:0000256" key="1">
    <source>
        <dbReference type="ARBA" id="ARBA00004651"/>
    </source>
</evidence>
<organism evidence="10 11">
    <name type="scientific">Mastigocoleus testarum BC008</name>
    <dbReference type="NCBI Taxonomy" id="371196"/>
    <lineage>
        <taxon>Bacteria</taxon>
        <taxon>Bacillati</taxon>
        <taxon>Cyanobacteriota</taxon>
        <taxon>Cyanophyceae</taxon>
        <taxon>Nostocales</taxon>
        <taxon>Hapalosiphonaceae</taxon>
        <taxon>Mastigocoleus</taxon>
    </lineage>
</organism>
<dbReference type="PANTHER" id="PTHR30614">
    <property type="entry name" value="MEMBRANE COMPONENT OF AMINO ACID ABC TRANSPORTER"/>
    <property type="match status" value="1"/>
</dbReference>
<dbReference type="GO" id="GO:0043190">
    <property type="term" value="C:ATP-binding cassette (ABC) transporter complex"/>
    <property type="evidence" value="ECO:0007669"/>
    <property type="project" value="InterPro"/>
</dbReference>
<dbReference type="Pfam" id="PF00528">
    <property type="entry name" value="BPD_transp_1"/>
    <property type="match status" value="1"/>
</dbReference>
<dbReference type="PROSITE" id="PS50928">
    <property type="entry name" value="ABC_TM1"/>
    <property type="match status" value="1"/>
</dbReference>
<evidence type="ECO:0000256" key="8">
    <source>
        <dbReference type="RuleBase" id="RU363032"/>
    </source>
</evidence>
<protein>
    <recommendedName>
        <fullName evidence="9">ABC transmembrane type-1 domain-containing protein</fullName>
    </recommendedName>
</protein>
<dbReference type="CDD" id="cd06261">
    <property type="entry name" value="TM_PBP2"/>
    <property type="match status" value="1"/>
</dbReference>
<evidence type="ECO:0000313" key="11">
    <source>
        <dbReference type="Proteomes" id="UP000053372"/>
    </source>
</evidence>
<keyword evidence="2 8" id="KW-0813">Transport</keyword>
<reference evidence="10 11" key="1">
    <citation type="journal article" date="2015" name="Genome Announc.">
        <title>Draft Genome of the Euendolithic (true boring) Cyanobacterium Mastigocoleus testarum strain BC008.</title>
        <authorList>
            <person name="Guida B.S."/>
            <person name="Garcia-Pichel F."/>
        </authorList>
    </citation>
    <scope>NUCLEOTIDE SEQUENCE [LARGE SCALE GENOMIC DNA]</scope>
    <source>
        <strain evidence="10 11">BC008</strain>
    </source>
</reference>
<dbReference type="AlphaFoldDB" id="A0A0V7ZC58"/>
<feature type="transmembrane region" description="Helical" evidence="8">
    <location>
        <begin position="59"/>
        <end position="82"/>
    </location>
</feature>
<evidence type="ECO:0000256" key="3">
    <source>
        <dbReference type="ARBA" id="ARBA00022475"/>
    </source>
</evidence>
<feature type="transmembrane region" description="Helical" evidence="8">
    <location>
        <begin position="234"/>
        <end position="255"/>
    </location>
</feature>
<comment type="subcellular location">
    <subcellularLocation>
        <location evidence="1 8">Cell membrane</location>
        <topology evidence="1 8">Multi-pass membrane protein</topology>
    </subcellularLocation>
</comment>
<dbReference type="Gene3D" id="1.10.3720.10">
    <property type="entry name" value="MetI-like"/>
    <property type="match status" value="1"/>
</dbReference>
<name>A0A0V7ZC58_9CYAN</name>
<dbReference type="InterPro" id="IPR043429">
    <property type="entry name" value="ArtM/GltK/GlnP/TcyL/YhdX-like"/>
</dbReference>
<gene>
    <name evidence="10" type="ORF">BC008_08540</name>
</gene>
<comment type="similarity">
    <text evidence="8">Belongs to the binding-protein-dependent transport system permease family.</text>
</comment>
<dbReference type="EMBL" id="LMTZ01000163">
    <property type="protein sequence ID" value="KST62085.1"/>
    <property type="molecule type" value="Genomic_DNA"/>
</dbReference>
<dbReference type="InterPro" id="IPR010065">
    <property type="entry name" value="AA_ABC_transptr_permease_3TM"/>
</dbReference>
<keyword evidence="4 8" id="KW-0812">Transmembrane</keyword>
<proteinExistence type="inferred from homology"/>
<evidence type="ECO:0000256" key="5">
    <source>
        <dbReference type="ARBA" id="ARBA00022970"/>
    </source>
</evidence>
<dbReference type="InterPro" id="IPR035906">
    <property type="entry name" value="MetI-like_sf"/>
</dbReference>
<feature type="transmembrane region" description="Helical" evidence="8">
    <location>
        <begin position="196"/>
        <end position="214"/>
    </location>
</feature>
<feature type="transmembrane region" description="Helical" evidence="8">
    <location>
        <begin position="7"/>
        <end position="30"/>
    </location>
</feature>
<comment type="caution">
    <text evidence="10">The sequence shown here is derived from an EMBL/GenBank/DDBJ whole genome shotgun (WGS) entry which is preliminary data.</text>
</comment>
<dbReference type="Proteomes" id="UP000053372">
    <property type="component" value="Unassembled WGS sequence"/>
</dbReference>
<keyword evidence="11" id="KW-1185">Reference proteome</keyword>
<sequence>MKLTWKLILGLILVTILLVITINTLMVNLLTMEEWQTLLRRLPYILIGNQENWTVKGGFALNIIISFACMIISTILGVILGLSQISSQRVVRWFAWFLTQFFRNSPWLVILYVVLYLFPFQINLGFARVEFSPVAKSIVGLSLVVAANISEIVRGAIQSIPSGQWEAAKAMGYTNNQILLLVIFPQAFKRMIPPWMNWYAILTMGTTLTNLVGVPEGLTSVRQVLELEGERFAIPLYTILMLLFFLYCYPIAWWTRKLEQRLVSK</sequence>
<keyword evidence="7 8" id="KW-0472">Membrane</keyword>
<dbReference type="SUPFAM" id="SSF161098">
    <property type="entry name" value="MetI-like"/>
    <property type="match status" value="1"/>
</dbReference>
<dbReference type="InterPro" id="IPR000515">
    <property type="entry name" value="MetI-like"/>
</dbReference>
<evidence type="ECO:0000256" key="4">
    <source>
        <dbReference type="ARBA" id="ARBA00022692"/>
    </source>
</evidence>